<name>A0A2X4TI46_SALER</name>
<accession>A0A2X4TI46</accession>
<proteinExistence type="predicted"/>
<organism evidence="1 2">
    <name type="scientific">Salmonella enterica subsp. arizonae</name>
    <dbReference type="NCBI Taxonomy" id="59203"/>
    <lineage>
        <taxon>Bacteria</taxon>
        <taxon>Pseudomonadati</taxon>
        <taxon>Pseudomonadota</taxon>
        <taxon>Gammaproteobacteria</taxon>
        <taxon>Enterobacterales</taxon>
        <taxon>Enterobacteriaceae</taxon>
        <taxon>Salmonella</taxon>
    </lineage>
</organism>
<protein>
    <submittedName>
        <fullName evidence="1">Uncharacterized protein</fullName>
    </submittedName>
</protein>
<evidence type="ECO:0000313" key="1">
    <source>
        <dbReference type="EMBL" id="SQI27076.1"/>
    </source>
</evidence>
<dbReference type="Proteomes" id="UP000248731">
    <property type="component" value="Chromosome 1"/>
</dbReference>
<gene>
    <name evidence="1" type="ORF">NCTC7307_04453</name>
</gene>
<sequence>MNELTQKFINGINYLVDNEYEPRAIARYAYEFSLDNRINDRQLKYVVYYIRSMDAGPEFELTKEELLEFINQNIT</sequence>
<dbReference type="AlphaFoldDB" id="A0A2X4TI46"/>
<evidence type="ECO:0000313" key="2">
    <source>
        <dbReference type="Proteomes" id="UP000248731"/>
    </source>
</evidence>
<dbReference type="EMBL" id="LS483466">
    <property type="protein sequence ID" value="SQI27076.1"/>
    <property type="molecule type" value="Genomic_DNA"/>
</dbReference>
<reference evidence="1 2" key="1">
    <citation type="submission" date="2018-06" db="EMBL/GenBank/DDBJ databases">
        <authorList>
            <consortium name="Pathogen Informatics"/>
            <person name="Doyle S."/>
        </authorList>
    </citation>
    <scope>NUCLEOTIDE SEQUENCE [LARGE SCALE GENOMIC DNA]</scope>
    <source>
        <strain evidence="1 2">NCTC7307</strain>
    </source>
</reference>
<keyword evidence="2" id="KW-1185">Reference proteome</keyword>